<evidence type="ECO:0000313" key="3">
    <source>
        <dbReference type="Proteomes" id="UP000050741"/>
    </source>
</evidence>
<protein>
    <submittedName>
        <fullName evidence="4">BTB domain-containing protein</fullName>
    </submittedName>
</protein>
<organism evidence="3 4">
    <name type="scientific">Globodera pallida</name>
    <name type="common">Potato cyst nematode worm</name>
    <name type="synonym">Heterodera pallida</name>
    <dbReference type="NCBI Taxonomy" id="36090"/>
    <lineage>
        <taxon>Eukaryota</taxon>
        <taxon>Metazoa</taxon>
        <taxon>Ecdysozoa</taxon>
        <taxon>Nematoda</taxon>
        <taxon>Chromadorea</taxon>
        <taxon>Rhabditida</taxon>
        <taxon>Tylenchina</taxon>
        <taxon>Tylenchomorpha</taxon>
        <taxon>Tylenchoidea</taxon>
        <taxon>Heteroderidae</taxon>
        <taxon>Heteroderinae</taxon>
        <taxon>Globodera</taxon>
    </lineage>
</organism>
<dbReference type="CDD" id="cd00121">
    <property type="entry name" value="MATH"/>
    <property type="match status" value="1"/>
</dbReference>
<dbReference type="InterPro" id="IPR002083">
    <property type="entry name" value="MATH/TRAF_dom"/>
</dbReference>
<dbReference type="SMART" id="SM00225">
    <property type="entry name" value="BTB"/>
    <property type="match status" value="1"/>
</dbReference>
<name>A0A183CKG5_GLOPA</name>
<dbReference type="SUPFAM" id="SSF49599">
    <property type="entry name" value="TRAF domain-like"/>
    <property type="match status" value="1"/>
</dbReference>
<proteinExistence type="predicted"/>
<feature type="domain" description="BTB" evidence="2">
    <location>
        <begin position="166"/>
        <end position="234"/>
    </location>
</feature>
<dbReference type="Gene3D" id="3.30.710.10">
    <property type="entry name" value="Potassium Channel Kv1.1, Chain A"/>
    <property type="match status" value="1"/>
</dbReference>
<evidence type="ECO:0000259" key="2">
    <source>
        <dbReference type="PROSITE" id="PS50097"/>
    </source>
</evidence>
<evidence type="ECO:0000256" key="1">
    <source>
        <dbReference type="SAM" id="MobiDB-lite"/>
    </source>
</evidence>
<reference evidence="3" key="1">
    <citation type="submission" date="2013-12" db="EMBL/GenBank/DDBJ databases">
        <authorList>
            <person name="Aslett M."/>
        </authorList>
    </citation>
    <scope>NUCLEOTIDE SEQUENCE [LARGE SCALE GENOMIC DNA]</scope>
    <source>
        <strain evidence="3">Lindley</strain>
    </source>
</reference>
<keyword evidence="3" id="KW-1185">Reference proteome</keyword>
<feature type="region of interest" description="Disordered" evidence="1">
    <location>
        <begin position="1"/>
        <end position="21"/>
    </location>
</feature>
<reference evidence="4" key="3">
    <citation type="submission" date="2016-06" db="UniProtKB">
        <authorList>
            <consortium name="WormBaseParasite"/>
        </authorList>
    </citation>
    <scope>IDENTIFICATION</scope>
</reference>
<dbReference type="PANTHER" id="PTHR22744">
    <property type="entry name" value="HELIX LOOP HELIX PROTEIN 21-RELATED"/>
    <property type="match status" value="1"/>
</dbReference>
<evidence type="ECO:0000313" key="4">
    <source>
        <dbReference type="WBParaSite" id="GPLIN_001337100"/>
    </source>
</evidence>
<dbReference type="SUPFAM" id="SSF54695">
    <property type="entry name" value="POZ domain"/>
    <property type="match status" value="1"/>
</dbReference>
<dbReference type="PANTHER" id="PTHR22744:SF14">
    <property type="entry name" value="BTB DOMAIN-CONTAINING PROTEIN-RELATED"/>
    <property type="match status" value="1"/>
</dbReference>
<dbReference type="PROSITE" id="PS50097">
    <property type="entry name" value="BTB"/>
    <property type="match status" value="1"/>
</dbReference>
<dbReference type="Proteomes" id="UP000050741">
    <property type="component" value="Unassembled WGS sequence"/>
</dbReference>
<dbReference type="InterPro" id="IPR011333">
    <property type="entry name" value="SKP1/BTB/POZ_sf"/>
</dbReference>
<dbReference type="AlphaFoldDB" id="A0A183CKG5"/>
<dbReference type="SMART" id="SM00061">
    <property type="entry name" value="MATH"/>
    <property type="match status" value="1"/>
</dbReference>
<dbReference type="InterPro" id="IPR008974">
    <property type="entry name" value="TRAF-like"/>
</dbReference>
<sequence length="329" mass="37606">MERHRLQSPSNSGGDQHKSEYKRSGQIVYRMPNFRSFSEGRGPKEVLNASFEYINGLPWQIKIKRCDEHVGFYLHCGGDTTDVAWICRAAFQFSVVSCKQVGVCFGQREETGVFDATNNNCGWSKFVKFEQLFDPKNGLYDEKADVVTFKAEVIIEEPNRMAGVWYDNAMLINGKLVNVNKYLLAAHSEFFKTLFFGENAKETAQIQIDDVPDAVANFERLISTIDSHGVDLDDECVENVFLLANRFLLGSVENRCVHFLMTRSKKSAICKYRLAHQYGVNAMKKKILKKMSKEDFLIAEKESEIDNLGAEARKELSERRRELFGTIED</sequence>
<reference evidence="3" key="2">
    <citation type="submission" date="2014-05" db="EMBL/GenBank/DDBJ databases">
        <title>The genome and life-stage specific transcriptomes of Globodera pallida elucidate key aspects of plant parasitism by a cyst nematode.</title>
        <authorList>
            <person name="Cotton J.A."/>
            <person name="Lilley C.J."/>
            <person name="Jones L.M."/>
            <person name="Kikuchi T."/>
            <person name="Reid A.J."/>
            <person name="Thorpe P."/>
            <person name="Tsai I.J."/>
            <person name="Beasley H."/>
            <person name="Blok V."/>
            <person name="Cock P.J.A."/>
            <person name="Van den Akker S.E."/>
            <person name="Holroyd N."/>
            <person name="Hunt M."/>
            <person name="Mantelin S."/>
            <person name="Naghra H."/>
            <person name="Pain A."/>
            <person name="Palomares-Rius J.E."/>
            <person name="Zarowiecki M."/>
            <person name="Berriman M."/>
            <person name="Jones J.T."/>
            <person name="Urwin P.E."/>
        </authorList>
    </citation>
    <scope>NUCLEOTIDE SEQUENCE [LARGE SCALE GENOMIC DNA]</scope>
    <source>
        <strain evidence="3">Lindley</strain>
    </source>
</reference>
<dbReference type="Pfam" id="PF00651">
    <property type="entry name" value="BTB"/>
    <property type="match status" value="1"/>
</dbReference>
<accession>A0A183CKG5</accession>
<dbReference type="InterPro" id="IPR000210">
    <property type="entry name" value="BTB/POZ_dom"/>
</dbReference>
<dbReference type="Pfam" id="PF00917">
    <property type="entry name" value="MATH"/>
    <property type="match status" value="1"/>
</dbReference>
<dbReference type="WBParaSite" id="GPLIN_001337100">
    <property type="protein sequence ID" value="GPLIN_001337100"/>
    <property type="gene ID" value="GPLIN_001337100"/>
</dbReference>
<dbReference type="Gene3D" id="2.60.210.10">
    <property type="entry name" value="Apoptosis, Tumor Necrosis Factor Receptor Associated Protein 2, Chain A"/>
    <property type="match status" value="1"/>
</dbReference>